<dbReference type="Gene3D" id="3.20.20.70">
    <property type="entry name" value="Aldolase class I"/>
    <property type="match status" value="1"/>
</dbReference>
<evidence type="ECO:0000256" key="4">
    <source>
        <dbReference type="ARBA" id="ARBA00022643"/>
    </source>
</evidence>
<evidence type="ECO:0000256" key="6">
    <source>
        <dbReference type="ARBA" id="ARBA00023002"/>
    </source>
</evidence>
<accession>A0A7C4RVZ7</accession>
<dbReference type="EMBL" id="DSZY01000015">
    <property type="protein sequence ID" value="HGU40297.1"/>
    <property type="molecule type" value="Genomic_DNA"/>
</dbReference>
<dbReference type="GO" id="GO:0004152">
    <property type="term" value="F:dihydroorotate dehydrogenase activity"/>
    <property type="evidence" value="ECO:0007669"/>
    <property type="project" value="InterPro"/>
</dbReference>
<dbReference type="InterPro" id="IPR013785">
    <property type="entry name" value="Aldolase_TIM"/>
</dbReference>
<evidence type="ECO:0000256" key="2">
    <source>
        <dbReference type="ARBA" id="ARBA00004725"/>
    </source>
</evidence>
<dbReference type="SUPFAM" id="SSF51395">
    <property type="entry name" value="FMN-linked oxidoreductases"/>
    <property type="match status" value="1"/>
</dbReference>
<dbReference type="GO" id="GO:0005737">
    <property type="term" value="C:cytoplasm"/>
    <property type="evidence" value="ECO:0007669"/>
    <property type="project" value="InterPro"/>
</dbReference>
<keyword evidence="6" id="KW-0560">Oxidoreductase</keyword>
<keyword evidence="3" id="KW-0285">Flavoprotein</keyword>
<feature type="domain" description="Dihydroorotate dehydrogenase catalytic" evidence="7">
    <location>
        <begin position="3"/>
        <end position="277"/>
    </location>
</feature>
<dbReference type="GO" id="GO:0044205">
    <property type="term" value="P:'de novo' UMP biosynthetic process"/>
    <property type="evidence" value="ECO:0007669"/>
    <property type="project" value="UniProtKB-UniPathway"/>
</dbReference>
<dbReference type="InterPro" id="IPR005720">
    <property type="entry name" value="Dihydroorotate_DH_cat"/>
</dbReference>
<dbReference type="PANTHER" id="PTHR48109:SF1">
    <property type="entry name" value="DIHYDROOROTATE DEHYDROGENASE (FUMARATE)"/>
    <property type="match status" value="1"/>
</dbReference>
<dbReference type="AlphaFoldDB" id="A0A7C4RVZ7"/>
<comment type="cofactor">
    <cofactor evidence="1">
        <name>FMN</name>
        <dbReference type="ChEBI" id="CHEBI:58210"/>
    </cofactor>
</comment>
<keyword evidence="5" id="KW-0665">Pyrimidine biosynthesis</keyword>
<proteinExistence type="predicted"/>
<reference evidence="8" key="1">
    <citation type="journal article" date="2020" name="mSystems">
        <title>Genome- and Community-Level Interaction Insights into Carbon Utilization and Element Cycling Functions of Hydrothermarchaeota in Hydrothermal Sediment.</title>
        <authorList>
            <person name="Zhou Z."/>
            <person name="Liu Y."/>
            <person name="Xu W."/>
            <person name="Pan J."/>
            <person name="Luo Z.H."/>
            <person name="Li M."/>
        </authorList>
    </citation>
    <scope>NUCLEOTIDE SEQUENCE [LARGE SCALE GENOMIC DNA]</scope>
    <source>
        <strain evidence="8">SpSt-609</strain>
    </source>
</reference>
<evidence type="ECO:0000256" key="1">
    <source>
        <dbReference type="ARBA" id="ARBA00001917"/>
    </source>
</evidence>
<dbReference type="PROSITE" id="PS00911">
    <property type="entry name" value="DHODEHASE_1"/>
    <property type="match status" value="1"/>
</dbReference>
<comment type="caution">
    <text evidence="8">The sequence shown here is derived from an EMBL/GenBank/DDBJ whole genome shotgun (WGS) entry which is preliminary data.</text>
</comment>
<dbReference type="InterPro" id="IPR012135">
    <property type="entry name" value="Dihydroorotate_DH_1_2"/>
</dbReference>
<name>A0A7C4RVZ7_9BACT</name>
<dbReference type="Pfam" id="PF01180">
    <property type="entry name" value="DHO_dh"/>
    <property type="match status" value="1"/>
</dbReference>
<evidence type="ECO:0000259" key="7">
    <source>
        <dbReference type="Pfam" id="PF01180"/>
    </source>
</evidence>
<dbReference type="InterPro" id="IPR001295">
    <property type="entry name" value="Dihydroorotate_DH_CS"/>
</dbReference>
<dbReference type="InterPro" id="IPR050074">
    <property type="entry name" value="DHO_dehydrogenase"/>
</dbReference>
<dbReference type="UniPathway" id="UPA00070"/>
<dbReference type="PROSITE" id="PS00912">
    <property type="entry name" value="DHODEHASE_2"/>
    <property type="match status" value="1"/>
</dbReference>
<dbReference type="PANTHER" id="PTHR48109">
    <property type="entry name" value="DIHYDROOROTATE DEHYDROGENASE (QUINONE), MITOCHONDRIAL-RELATED"/>
    <property type="match status" value="1"/>
</dbReference>
<evidence type="ECO:0000256" key="5">
    <source>
        <dbReference type="ARBA" id="ARBA00022975"/>
    </source>
</evidence>
<dbReference type="PIRSF" id="PIRSF000164">
    <property type="entry name" value="DHO_oxidase"/>
    <property type="match status" value="1"/>
</dbReference>
<protein>
    <submittedName>
        <fullName evidence="8">Dihydroorotate dehydrogenase</fullName>
    </submittedName>
</protein>
<keyword evidence="4" id="KW-0288">FMN</keyword>
<dbReference type="GO" id="GO:0006207">
    <property type="term" value="P:'de novo' pyrimidine nucleobase biosynthetic process"/>
    <property type="evidence" value="ECO:0007669"/>
    <property type="project" value="InterPro"/>
</dbReference>
<evidence type="ECO:0000256" key="3">
    <source>
        <dbReference type="ARBA" id="ARBA00022630"/>
    </source>
</evidence>
<comment type="pathway">
    <text evidence="2">Pyrimidine metabolism; UMP biosynthesis via de novo pathway.</text>
</comment>
<organism evidence="8">
    <name type="scientific">Fervidobacterium thailandense</name>
    <dbReference type="NCBI Taxonomy" id="1008305"/>
    <lineage>
        <taxon>Bacteria</taxon>
        <taxon>Thermotogati</taxon>
        <taxon>Thermotogota</taxon>
        <taxon>Thermotogae</taxon>
        <taxon>Thermotogales</taxon>
        <taxon>Fervidobacteriaceae</taxon>
        <taxon>Fervidobacterium</taxon>
    </lineage>
</organism>
<sequence length="282" mass="31022">MKLSIPLIIASGPAGFGEYGKLEDFPWEDVGAFTLKTVTFKGKEGNKPPRMYAKNGYIINRIGLENPGINAFLEALQAKEFDWLFEKTSVILSLGGDSYEEYVEISKLIKPYANRFKAIEYNFSCPNVKHGGLSIIASKDEWVKLLYEIRSILDQEFLVAKLGIEGGFVEHQAKIVSDAGWDGVTVVNTVRGLMFNDEGEMIVGGLSGPNLFPITLRAVFEVRKLNPKLYIIASGGIYNGDDAIKLLKVGADAVSVGSLLLKNEKVVSQIAHHVREYLGNSS</sequence>
<evidence type="ECO:0000313" key="8">
    <source>
        <dbReference type="EMBL" id="HGU40297.1"/>
    </source>
</evidence>
<gene>
    <name evidence="8" type="ORF">ENT77_03760</name>
</gene>